<evidence type="ECO:0000256" key="1">
    <source>
        <dbReference type="SAM" id="MobiDB-lite"/>
    </source>
</evidence>
<organism evidence="2 3">
    <name type="scientific">Rubricella aquisinus</name>
    <dbReference type="NCBI Taxonomy" id="2028108"/>
    <lineage>
        <taxon>Bacteria</taxon>
        <taxon>Pseudomonadati</taxon>
        <taxon>Pseudomonadota</taxon>
        <taxon>Alphaproteobacteria</taxon>
        <taxon>Rhodobacterales</taxon>
        <taxon>Paracoccaceae</taxon>
        <taxon>Rubricella</taxon>
    </lineage>
</organism>
<reference evidence="2 3" key="1">
    <citation type="submission" date="2020-08" db="EMBL/GenBank/DDBJ databases">
        <title>Genomic Encyclopedia of Type Strains, Phase IV (KMG-IV): sequencing the most valuable type-strain genomes for metagenomic binning, comparative biology and taxonomic classification.</title>
        <authorList>
            <person name="Goeker M."/>
        </authorList>
    </citation>
    <scope>NUCLEOTIDE SEQUENCE [LARGE SCALE GENOMIC DNA]</scope>
    <source>
        <strain evidence="2 3">DSM 103377</strain>
    </source>
</reference>
<sequence length="97" mass="11230">MDRITKIATCCYCGTRSTLILDRERHELACPSCAAPLHNLKQVKVDRNPAKPAPKPSKPKYEAKPEKRAKYDKPKKKQKKRKPLWYKALEEVIDLID</sequence>
<accession>A0A840WLG9</accession>
<feature type="compositionally biased region" description="Basic and acidic residues" evidence="1">
    <location>
        <begin position="59"/>
        <end position="72"/>
    </location>
</feature>
<proteinExistence type="predicted"/>
<feature type="region of interest" description="Disordered" evidence="1">
    <location>
        <begin position="44"/>
        <end position="82"/>
    </location>
</feature>
<evidence type="ECO:0000313" key="2">
    <source>
        <dbReference type="EMBL" id="MBB5515899.1"/>
    </source>
</evidence>
<protein>
    <submittedName>
        <fullName evidence="2">Uncharacterized Zn finger protein (UPF0148 family)</fullName>
    </submittedName>
</protein>
<feature type="compositionally biased region" description="Basic residues" evidence="1">
    <location>
        <begin position="73"/>
        <end position="82"/>
    </location>
</feature>
<name>A0A840WLG9_9RHOB</name>
<dbReference type="Proteomes" id="UP000553766">
    <property type="component" value="Unassembled WGS sequence"/>
</dbReference>
<evidence type="ECO:0000313" key="3">
    <source>
        <dbReference type="Proteomes" id="UP000553766"/>
    </source>
</evidence>
<dbReference type="EMBL" id="JACIJS010000005">
    <property type="protein sequence ID" value="MBB5515899.1"/>
    <property type="molecule type" value="Genomic_DNA"/>
</dbReference>
<gene>
    <name evidence="2" type="ORF">FHS89_001919</name>
</gene>
<keyword evidence="3" id="KW-1185">Reference proteome</keyword>
<comment type="caution">
    <text evidence="2">The sequence shown here is derived from an EMBL/GenBank/DDBJ whole genome shotgun (WGS) entry which is preliminary data.</text>
</comment>
<dbReference type="RefSeq" id="WP_184011001.1">
    <property type="nucleotide sequence ID" value="NZ_JACIJS010000005.1"/>
</dbReference>
<dbReference type="AlphaFoldDB" id="A0A840WLG9"/>